<dbReference type="InterPro" id="IPR045288">
    <property type="entry name" value="At1g75140-like"/>
</dbReference>
<dbReference type="InterPro" id="IPR036322">
    <property type="entry name" value="WD40_repeat_dom_sf"/>
</dbReference>
<evidence type="ECO:0000256" key="1">
    <source>
        <dbReference type="SAM" id="Coils"/>
    </source>
</evidence>
<dbReference type="AlphaFoldDB" id="A0A427AYW0"/>
<evidence type="ECO:0000256" key="3">
    <source>
        <dbReference type="SAM" id="Phobius"/>
    </source>
</evidence>
<dbReference type="PANTHER" id="PTHR35464:SF1">
    <property type="entry name" value="OS06G0115200 PROTEIN"/>
    <property type="match status" value="1"/>
</dbReference>
<dbReference type="EMBL" id="AMZH03000912">
    <property type="protein sequence ID" value="RRT81433.1"/>
    <property type="molecule type" value="Genomic_DNA"/>
</dbReference>
<keyword evidence="1" id="KW-0175">Coiled coil</keyword>
<reference evidence="4 5" key="1">
    <citation type="journal article" date="2014" name="Agronomy (Basel)">
        <title>A Draft Genome Sequence for Ensete ventricosum, the Drought-Tolerant Tree Against Hunger.</title>
        <authorList>
            <person name="Harrison J."/>
            <person name="Moore K.A."/>
            <person name="Paszkiewicz K."/>
            <person name="Jones T."/>
            <person name="Grant M."/>
            <person name="Ambacheew D."/>
            <person name="Muzemil S."/>
            <person name="Studholme D.J."/>
        </authorList>
    </citation>
    <scope>NUCLEOTIDE SEQUENCE [LARGE SCALE GENOMIC DNA]</scope>
</reference>
<evidence type="ECO:0000313" key="4">
    <source>
        <dbReference type="EMBL" id="RRT81433.1"/>
    </source>
</evidence>
<feature type="region of interest" description="Disordered" evidence="2">
    <location>
        <begin position="649"/>
        <end position="678"/>
    </location>
</feature>
<proteinExistence type="predicted"/>
<sequence>MSDLGRTTCRLPSQNLPCLRCSLLDSRSPLFSFPLRPGGRRLFQLSKRSSEISSPPSPPPSSLNLLSGEILLLPADPAKGARDLARSFADPRPSPPPSMVAAAFLLLPLLLSPPLISSADAGSDLAALLDRHESQLRRLEALVESLYKTVAALQASLSSCPSAQSDPTFPSSAALPMDLETVTPVLAPPQAPAAPGTVGGQYSSGVSVTKHKTSWSERFQFAAAARLKASATVAVVLPYEDVDGLSKYFAVGDTRGQVYVFSAAGDIIIELSSLSDSPVTSMLSYLSSRRNESLLFAGHADGSVTAHRLYESATNSDDWLTLSVGSSKPFIRGSRELDSPSVSGLEVHHVGRARYIIASDGGGRIRVFTENGTLYGTAIASSPPLAFMKQRLLFLTETGAGSLDLRSMVVRETECEGLNSSVAKAYSFDSSERLKAYGFTAGGDLVHVVLLGDVAKLKCRVRAIRKSEIDGPLTIQTIKGYLLVASYDKIFVYNISSQFYGRVGAPRPLFSVTIHEIKSLFLNSEAGAYGSLDVKPLIAADREKLVVLGLGGGYIGIYRSNFPVFRVETNAVVWSGPVLLFLLFLIGIWQFYVKKKDSLGWTPEESFNAPGAPSSSQLGPGATDRAFADGVRAGELRELRGGALRTPARRFGSPTRYTGGPGIPYRSGTADPGFRGPGELKFRGQSMEPAGFAKRRETLFPNSQIADDNID</sequence>
<keyword evidence="3" id="KW-0812">Transmembrane</keyword>
<dbReference type="PANTHER" id="PTHR35464">
    <property type="entry name" value="OS06G0115200 PROTEIN"/>
    <property type="match status" value="1"/>
</dbReference>
<dbReference type="Proteomes" id="UP000287651">
    <property type="component" value="Unassembled WGS sequence"/>
</dbReference>
<feature type="compositionally biased region" description="Polar residues" evidence="2">
    <location>
        <begin position="700"/>
        <end position="711"/>
    </location>
</feature>
<protein>
    <submittedName>
        <fullName evidence="4">Uncharacterized protein</fullName>
    </submittedName>
</protein>
<gene>
    <name evidence="4" type="ORF">B296_00004564</name>
</gene>
<evidence type="ECO:0000256" key="2">
    <source>
        <dbReference type="SAM" id="MobiDB-lite"/>
    </source>
</evidence>
<evidence type="ECO:0000313" key="5">
    <source>
        <dbReference type="Proteomes" id="UP000287651"/>
    </source>
</evidence>
<organism evidence="4 5">
    <name type="scientific">Ensete ventricosum</name>
    <name type="common">Abyssinian banana</name>
    <name type="synonym">Musa ensete</name>
    <dbReference type="NCBI Taxonomy" id="4639"/>
    <lineage>
        <taxon>Eukaryota</taxon>
        <taxon>Viridiplantae</taxon>
        <taxon>Streptophyta</taxon>
        <taxon>Embryophyta</taxon>
        <taxon>Tracheophyta</taxon>
        <taxon>Spermatophyta</taxon>
        <taxon>Magnoliopsida</taxon>
        <taxon>Liliopsida</taxon>
        <taxon>Zingiberales</taxon>
        <taxon>Musaceae</taxon>
        <taxon>Ensete</taxon>
    </lineage>
</organism>
<keyword evidence="3" id="KW-1133">Transmembrane helix</keyword>
<feature type="transmembrane region" description="Helical" evidence="3">
    <location>
        <begin position="571"/>
        <end position="592"/>
    </location>
</feature>
<keyword evidence="3" id="KW-0472">Membrane</keyword>
<accession>A0A427AYW0</accession>
<name>A0A427AYW0_ENSVE</name>
<comment type="caution">
    <text evidence="4">The sequence shown here is derived from an EMBL/GenBank/DDBJ whole genome shotgun (WGS) entry which is preliminary data.</text>
</comment>
<dbReference type="SUPFAM" id="SSF50978">
    <property type="entry name" value="WD40 repeat-like"/>
    <property type="match status" value="1"/>
</dbReference>
<feature type="coiled-coil region" evidence="1">
    <location>
        <begin position="129"/>
        <end position="156"/>
    </location>
</feature>
<feature type="region of interest" description="Disordered" evidence="2">
    <location>
        <begin position="690"/>
        <end position="711"/>
    </location>
</feature>